<reference evidence="1" key="2">
    <citation type="submission" date="2025-08" db="UniProtKB">
        <authorList>
            <consortium name="Ensembl"/>
        </authorList>
    </citation>
    <scope>IDENTIFICATION</scope>
</reference>
<reference evidence="1" key="3">
    <citation type="submission" date="2025-09" db="UniProtKB">
        <authorList>
            <consortium name="Ensembl"/>
        </authorList>
    </citation>
    <scope>IDENTIFICATION</scope>
</reference>
<dbReference type="Pfam" id="PF05458">
    <property type="entry name" value="Siva"/>
    <property type="match status" value="1"/>
</dbReference>
<dbReference type="Ensembl" id="ENSGAGT00000029738.1">
    <property type="protein sequence ID" value="ENSGAGP00000026150.1"/>
    <property type="gene ID" value="ENSGAGG00000019094.1"/>
</dbReference>
<accession>A0A452IF80</accession>
<dbReference type="InterPro" id="IPR022773">
    <property type="entry name" value="Siva"/>
</dbReference>
<name>A0A452IF80_9SAUR</name>
<protein>
    <submittedName>
        <fullName evidence="1">Uncharacterized protein</fullName>
    </submittedName>
</protein>
<keyword evidence="2" id="KW-1185">Reference proteome</keyword>
<dbReference type="AlphaFoldDB" id="A0A452IF80"/>
<organism evidence="1 2">
    <name type="scientific">Gopherus agassizii</name>
    <name type="common">Agassiz's desert tortoise</name>
    <dbReference type="NCBI Taxonomy" id="38772"/>
    <lineage>
        <taxon>Eukaryota</taxon>
        <taxon>Metazoa</taxon>
        <taxon>Chordata</taxon>
        <taxon>Craniata</taxon>
        <taxon>Vertebrata</taxon>
        <taxon>Euteleostomi</taxon>
        <taxon>Archelosauria</taxon>
        <taxon>Testudinata</taxon>
        <taxon>Testudines</taxon>
        <taxon>Cryptodira</taxon>
        <taxon>Durocryptodira</taxon>
        <taxon>Testudinoidea</taxon>
        <taxon>Testudinidae</taxon>
        <taxon>Gopherus</taxon>
    </lineage>
</organism>
<proteinExistence type="predicted"/>
<evidence type="ECO:0000313" key="2">
    <source>
        <dbReference type="Proteomes" id="UP000291020"/>
    </source>
</evidence>
<sequence length="114" mass="12596">MSGHTHQTQYCLLVRKPFRNSSPKDGFNFTSGLHCPCPLLIRGDVRLECAAEKLPPLGVSKACSFCVRSIDGKETAAAYTQCDQYMCQRCRNSINDCNGVSKQVLCSDCPMSRV</sequence>
<dbReference type="Proteomes" id="UP000291020">
    <property type="component" value="Unassembled WGS sequence"/>
</dbReference>
<evidence type="ECO:0000313" key="1">
    <source>
        <dbReference type="Ensembl" id="ENSGAGP00000026150.1"/>
    </source>
</evidence>
<reference evidence="2" key="1">
    <citation type="journal article" date="2017" name="PLoS ONE">
        <title>The Agassiz's desert tortoise genome provides a resource for the conservation of a threatened species.</title>
        <authorList>
            <person name="Tollis M."/>
            <person name="DeNardo D.F."/>
            <person name="Cornelius J.A."/>
            <person name="Dolby G.A."/>
            <person name="Edwards T."/>
            <person name="Henen B.T."/>
            <person name="Karl A.E."/>
            <person name="Murphy R.W."/>
            <person name="Kusumi K."/>
        </authorList>
    </citation>
    <scope>NUCLEOTIDE SEQUENCE [LARGE SCALE GENOMIC DNA]</scope>
</reference>